<dbReference type="EMBL" id="AYSA01001017">
    <property type="protein sequence ID" value="ESZ89464.1"/>
    <property type="molecule type" value="Genomic_DNA"/>
</dbReference>
<proteinExistence type="predicted"/>
<sequence length="70" mass="7502">MYNNGYSPHILASSIPQAALPSLSELCGDGVASTMAPAAFITNRTTVRSKHQKRLPPRVIRKIVSLPSLA</sequence>
<dbReference type="AlphaFoldDB" id="W9C3G4"/>
<keyword evidence="2" id="KW-1185">Reference proteome</keyword>
<reference evidence="1 2" key="1">
    <citation type="journal article" date="2014" name="Genome Announc.">
        <title>Draft genome sequence of Sclerotinia borealis, a psychrophilic plant pathogenic fungus.</title>
        <authorList>
            <person name="Mardanov A.V."/>
            <person name="Beletsky A.V."/>
            <person name="Kadnikov V.V."/>
            <person name="Ignatov A.N."/>
            <person name="Ravin N.V."/>
        </authorList>
    </citation>
    <scope>NUCLEOTIDE SEQUENCE [LARGE SCALE GENOMIC DNA]</scope>
    <source>
        <strain evidence="2">F-4157</strain>
    </source>
</reference>
<accession>W9C3G4</accession>
<evidence type="ECO:0000313" key="2">
    <source>
        <dbReference type="Proteomes" id="UP000019487"/>
    </source>
</evidence>
<comment type="caution">
    <text evidence="1">The sequence shown here is derived from an EMBL/GenBank/DDBJ whole genome shotgun (WGS) entry which is preliminary data.</text>
</comment>
<dbReference type="HOGENOM" id="CLU_2759264_0_0_1"/>
<gene>
    <name evidence="1" type="ORF">SBOR_10152</name>
</gene>
<protein>
    <submittedName>
        <fullName evidence="1">Uncharacterized protein</fullName>
    </submittedName>
</protein>
<evidence type="ECO:0000313" key="1">
    <source>
        <dbReference type="EMBL" id="ESZ89464.1"/>
    </source>
</evidence>
<organism evidence="1 2">
    <name type="scientific">Sclerotinia borealis (strain F-4128)</name>
    <dbReference type="NCBI Taxonomy" id="1432307"/>
    <lineage>
        <taxon>Eukaryota</taxon>
        <taxon>Fungi</taxon>
        <taxon>Dikarya</taxon>
        <taxon>Ascomycota</taxon>
        <taxon>Pezizomycotina</taxon>
        <taxon>Leotiomycetes</taxon>
        <taxon>Helotiales</taxon>
        <taxon>Sclerotiniaceae</taxon>
        <taxon>Sclerotinia</taxon>
    </lineage>
</organism>
<name>W9C3G4_SCLBF</name>
<dbReference type="Proteomes" id="UP000019487">
    <property type="component" value="Unassembled WGS sequence"/>
</dbReference>